<evidence type="ECO:0000313" key="1">
    <source>
        <dbReference type="EMBL" id="KAK5905130.1"/>
    </source>
</evidence>
<dbReference type="AlphaFoldDB" id="A0AAN8CMR1"/>
<accession>A0AAN8CMR1</accession>
<sequence length="76" mass="8470">MCIVPGSLDRLLLGPDHWIDFSSVRSGRVPSAEHSLCFWTVLERCQAYRRHTHMTRPTLRVAVATASRHGGGVVLT</sequence>
<keyword evidence="2" id="KW-1185">Reference proteome</keyword>
<dbReference type="Proteomes" id="UP001335648">
    <property type="component" value="Unassembled WGS sequence"/>
</dbReference>
<name>A0AAN8CMR1_9TELE</name>
<proteinExistence type="predicted"/>
<organism evidence="1 2">
    <name type="scientific">Champsocephalus esox</name>
    <name type="common">pike icefish</name>
    <dbReference type="NCBI Taxonomy" id="159716"/>
    <lineage>
        <taxon>Eukaryota</taxon>
        <taxon>Metazoa</taxon>
        <taxon>Chordata</taxon>
        <taxon>Craniata</taxon>
        <taxon>Vertebrata</taxon>
        <taxon>Euteleostomi</taxon>
        <taxon>Actinopterygii</taxon>
        <taxon>Neopterygii</taxon>
        <taxon>Teleostei</taxon>
        <taxon>Neoteleostei</taxon>
        <taxon>Acanthomorphata</taxon>
        <taxon>Eupercaria</taxon>
        <taxon>Perciformes</taxon>
        <taxon>Notothenioidei</taxon>
        <taxon>Channichthyidae</taxon>
        <taxon>Champsocephalus</taxon>
    </lineage>
</organism>
<comment type="caution">
    <text evidence="1">The sequence shown here is derived from an EMBL/GenBank/DDBJ whole genome shotgun (WGS) entry which is preliminary data.</text>
</comment>
<reference evidence="1 2" key="1">
    <citation type="journal article" date="2023" name="Mol. Biol. Evol.">
        <title>Genomics of Secondarily Temperate Adaptation in the Only Non-Antarctic Icefish.</title>
        <authorList>
            <person name="Rivera-Colon A.G."/>
            <person name="Rayamajhi N."/>
            <person name="Minhas B.F."/>
            <person name="Madrigal G."/>
            <person name="Bilyk K.T."/>
            <person name="Yoon V."/>
            <person name="Hune M."/>
            <person name="Gregory S."/>
            <person name="Cheng C.H.C."/>
            <person name="Catchen J.M."/>
        </authorList>
    </citation>
    <scope>NUCLEOTIDE SEQUENCE [LARGE SCALE GENOMIC DNA]</scope>
    <source>
        <strain evidence="1">JC2023a</strain>
    </source>
</reference>
<dbReference type="EMBL" id="JAULUE010002050">
    <property type="protein sequence ID" value="KAK5905130.1"/>
    <property type="molecule type" value="Genomic_DNA"/>
</dbReference>
<protein>
    <submittedName>
        <fullName evidence="1">Uncharacterized protein</fullName>
    </submittedName>
</protein>
<gene>
    <name evidence="1" type="ORF">CesoFtcFv8_006627</name>
</gene>
<evidence type="ECO:0000313" key="2">
    <source>
        <dbReference type="Proteomes" id="UP001335648"/>
    </source>
</evidence>